<evidence type="ECO:0008006" key="8">
    <source>
        <dbReference type="Google" id="ProtNLM"/>
    </source>
</evidence>
<dbReference type="InterPro" id="IPR000960">
    <property type="entry name" value="Flavin_mOase"/>
</dbReference>
<keyword evidence="7" id="KW-1185">Reference proteome</keyword>
<dbReference type="PANTHER" id="PTHR23023">
    <property type="entry name" value="DIMETHYLANILINE MONOOXYGENASE"/>
    <property type="match status" value="1"/>
</dbReference>
<keyword evidence="5" id="KW-0560">Oxidoreductase</keyword>
<evidence type="ECO:0000313" key="6">
    <source>
        <dbReference type="EMBL" id="KAK8023421.1"/>
    </source>
</evidence>
<comment type="caution">
    <text evidence="6">The sequence shown here is derived from an EMBL/GenBank/DDBJ whole genome shotgun (WGS) entry which is preliminary data.</text>
</comment>
<reference evidence="6 7" key="1">
    <citation type="submission" date="2023-01" db="EMBL/GenBank/DDBJ databases">
        <title>Analysis of 21 Apiospora genomes using comparative genomics revels a genus with tremendous synthesis potential of carbohydrate active enzymes and secondary metabolites.</title>
        <authorList>
            <person name="Sorensen T."/>
        </authorList>
    </citation>
    <scope>NUCLEOTIDE SEQUENCE [LARGE SCALE GENOMIC DNA]</scope>
    <source>
        <strain evidence="6 7">CBS 20057</strain>
    </source>
</reference>
<sequence>MNSESKSIKSVAVIGAGASGLPILPGLLPPEVDTPLKIPHDLPRETPHDTQERFVKTPIYDELTTNVPDIAMCFSDARFAYGPFPPHWVPRQYLEAYFTHHRLDPLLVANTTVEDLSRVSSTSPSEQWKLTLRKHDKLRGVDIWWQEVFDAVVIANGHYSVPYVPPVKGLQAYVEKYPGRVVHSKSYRSASLYRGKRVIVIGNSASGFDITNQVATTAQRPVYQSRRSKGRFDGDHPPDGIVWKPVITEYRLEDGCIMFADGSSLGFNEVDTVIYCTGYRPSFPFWIAAANGGQALYDNADDKLVGNYWHTFFYDHPTLALMGMPRTLTFRSFEYQAVAVARREWERDRLAAVRRSGTRFHDVGSPGQGDGTVGGMFEYFQGLYDIAGLGTLRGKGRVPPVVSDEMMWALEHVKKYPPPKKGKDGGGETDVDSVAVRAEECGEDDGWVVVNRGHKDCPETVN</sequence>
<dbReference type="Proteomes" id="UP001396898">
    <property type="component" value="Unassembled WGS sequence"/>
</dbReference>
<dbReference type="InterPro" id="IPR036188">
    <property type="entry name" value="FAD/NAD-bd_sf"/>
</dbReference>
<dbReference type="SUPFAM" id="SSF51905">
    <property type="entry name" value="FAD/NAD(P)-binding domain"/>
    <property type="match status" value="2"/>
</dbReference>
<gene>
    <name evidence="6" type="ORF">PG991_006660</name>
</gene>
<evidence type="ECO:0000313" key="7">
    <source>
        <dbReference type="Proteomes" id="UP001396898"/>
    </source>
</evidence>
<dbReference type="InterPro" id="IPR050346">
    <property type="entry name" value="FMO-like"/>
</dbReference>
<evidence type="ECO:0000256" key="3">
    <source>
        <dbReference type="ARBA" id="ARBA00022827"/>
    </source>
</evidence>
<dbReference type="InterPro" id="IPR020946">
    <property type="entry name" value="Flavin_mOase-like"/>
</dbReference>
<keyword evidence="3" id="KW-0274">FAD</keyword>
<evidence type="ECO:0000256" key="4">
    <source>
        <dbReference type="ARBA" id="ARBA00022857"/>
    </source>
</evidence>
<evidence type="ECO:0000256" key="1">
    <source>
        <dbReference type="ARBA" id="ARBA00009183"/>
    </source>
</evidence>
<keyword evidence="4" id="KW-0521">NADP</keyword>
<name>A0ABR1S1C4_9PEZI</name>
<protein>
    <recommendedName>
        <fullName evidence="8">FAD/NAD(P)-binding domain-containing protein</fullName>
    </recommendedName>
</protein>
<evidence type="ECO:0000256" key="5">
    <source>
        <dbReference type="ARBA" id="ARBA00023002"/>
    </source>
</evidence>
<dbReference type="Gene3D" id="3.50.50.60">
    <property type="entry name" value="FAD/NAD(P)-binding domain"/>
    <property type="match status" value="2"/>
</dbReference>
<dbReference type="EMBL" id="JAQQWI010000008">
    <property type="protein sequence ID" value="KAK8023421.1"/>
    <property type="molecule type" value="Genomic_DNA"/>
</dbReference>
<evidence type="ECO:0000256" key="2">
    <source>
        <dbReference type="ARBA" id="ARBA00022630"/>
    </source>
</evidence>
<proteinExistence type="inferred from homology"/>
<accession>A0ABR1S1C4</accession>
<comment type="similarity">
    <text evidence="1">Belongs to the FMO family.</text>
</comment>
<organism evidence="6 7">
    <name type="scientific">Apiospora marii</name>
    <dbReference type="NCBI Taxonomy" id="335849"/>
    <lineage>
        <taxon>Eukaryota</taxon>
        <taxon>Fungi</taxon>
        <taxon>Dikarya</taxon>
        <taxon>Ascomycota</taxon>
        <taxon>Pezizomycotina</taxon>
        <taxon>Sordariomycetes</taxon>
        <taxon>Xylariomycetidae</taxon>
        <taxon>Amphisphaeriales</taxon>
        <taxon>Apiosporaceae</taxon>
        <taxon>Apiospora</taxon>
    </lineage>
</organism>
<keyword evidence="2" id="KW-0285">Flavoprotein</keyword>
<dbReference type="Pfam" id="PF00743">
    <property type="entry name" value="FMO-like"/>
    <property type="match status" value="1"/>
</dbReference>
<dbReference type="PRINTS" id="PR00370">
    <property type="entry name" value="FMOXYGENASE"/>
</dbReference>